<feature type="transmembrane region" description="Helical" evidence="7">
    <location>
        <begin position="136"/>
        <end position="158"/>
    </location>
</feature>
<proteinExistence type="predicted"/>
<evidence type="ECO:0000256" key="6">
    <source>
        <dbReference type="ARBA" id="ARBA00023136"/>
    </source>
</evidence>
<keyword evidence="5 7" id="KW-1133">Transmembrane helix</keyword>
<dbReference type="EMBL" id="CP033433">
    <property type="protein sequence ID" value="AYQ75227.1"/>
    <property type="molecule type" value="Genomic_DNA"/>
</dbReference>
<evidence type="ECO:0000256" key="1">
    <source>
        <dbReference type="ARBA" id="ARBA00004651"/>
    </source>
</evidence>
<feature type="transmembrane region" description="Helical" evidence="7">
    <location>
        <begin position="111"/>
        <end position="129"/>
    </location>
</feature>
<comment type="subcellular location">
    <subcellularLocation>
        <location evidence="1">Cell membrane</location>
        <topology evidence="1">Multi-pass membrane protein</topology>
    </subcellularLocation>
</comment>
<evidence type="ECO:0000256" key="4">
    <source>
        <dbReference type="ARBA" id="ARBA00022692"/>
    </source>
</evidence>
<gene>
    <name evidence="9" type="ORF">EAV92_23370</name>
</gene>
<keyword evidence="6 7" id="KW-0472">Membrane</keyword>
<evidence type="ECO:0000313" key="10">
    <source>
        <dbReference type="Proteomes" id="UP000269097"/>
    </source>
</evidence>
<dbReference type="PANTHER" id="PTHR42718">
    <property type="entry name" value="MAJOR FACILITATOR SUPERFAMILY MULTIDRUG TRANSPORTER MFSC"/>
    <property type="match status" value="1"/>
</dbReference>
<dbReference type="PROSITE" id="PS50850">
    <property type="entry name" value="MFS"/>
    <property type="match status" value="1"/>
</dbReference>
<feature type="transmembrane region" description="Helical" evidence="7">
    <location>
        <begin position="12"/>
        <end position="32"/>
    </location>
</feature>
<accession>A0A3G3K564</accession>
<reference evidence="9 10" key="1">
    <citation type="submission" date="2018-10" db="EMBL/GenBank/DDBJ databases">
        <title>Genome Sequence of Cohnella sp.</title>
        <authorList>
            <person name="Srinivasan S."/>
            <person name="Kim M.K."/>
        </authorList>
    </citation>
    <scope>NUCLEOTIDE SEQUENCE [LARGE SCALE GENOMIC DNA]</scope>
    <source>
        <strain evidence="9 10">18JY8-7</strain>
    </source>
</reference>
<dbReference type="GO" id="GO:0022857">
    <property type="term" value="F:transmembrane transporter activity"/>
    <property type="evidence" value="ECO:0007669"/>
    <property type="project" value="InterPro"/>
</dbReference>
<evidence type="ECO:0000313" key="9">
    <source>
        <dbReference type="EMBL" id="AYQ75227.1"/>
    </source>
</evidence>
<dbReference type="CDD" id="cd17321">
    <property type="entry name" value="MFS_MMR_MDR_like"/>
    <property type="match status" value="1"/>
</dbReference>
<feature type="transmembrane region" description="Helical" evidence="7">
    <location>
        <begin position="78"/>
        <end position="99"/>
    </location>
</feature>
<feature type="transmembrane region" description="Helical" evidence="7">
    <location>
        <begin position="196"/>
        <end position="215"/>
    </location>
</feature>
<dbReference type="InterPro" id="IPR036259">
    <property type="entry name" value="MFS_trans_sf"/>
</dbReference>
<dbReference type="SUPFAM" id="SSF103473">
    <property type="entry name" value="MFS general substrate transporter"/>
    <property type="match status" value="1"/>
</dbReference>
<evidence type="ECO:0000256" key="2">
    <source>
        <dbReference type="ARBA" id="ARBA00022448"/>
    </source>
</evidence>
<dbReference type="Proteomes" id="UP000269097">
    <property type="component" value="Chromosome"/>
</dbReference>
<organism evidence="9 10">
    <name type="scientific">Cohnella candidum</name>
    <dbReference type="NCBI Taxonomy" id="2674991"/>
    <lineage>
        <taxon>Bacteria</taxon>
        <taxon>Bacillati</taxon>
        <taxon>Bacillota</taxon>
        <taxon>Bacilli</taxon>
        <taxon>Bacillales</taxon>
        <taxon>Paenibacillaceae</taxon>
        <taxon>Cohnella</taxon>
    </lineage>
</organism>
<keyword evidence="10" id="KW-1185">Reference proteome</keyword>
<dbReference type="GO" id="GO:0005886">
    <property type="term" value="C:plasma membrane"/>
    <property type="evidence" value="ECO:0007669"/>
    <property type="project" value="UniProtKB-SubCell"/>
</dbReference>
<dbReference type="Pfam" id="PF07690">
    <property type="entry name" value="MFS_1"/>
    <property type="match status" value="1"/>
</dbReference>
<feature type="transmembrane region" description="Helical" evidence="7">
    <location>
        <begin position="423"/>
        <end position="444"/>
    </location>
</feature>
<evidence type="ECO:0000256" key="3">
    <source>
        <dbReference type="ARBA" id="ARBA00022475"/>
    </source>
</evidence>
<feature type="transmembrane region" description="Helical" evidence="7">
    <location>
        <begin position="345"/>
        <end position="366"/>
    </location>
</feature>
<evidence type="ECO:0000259" key="8">
    <source>
        <dbReference type="PROSITE" id="PS50850"/>
    </source>
</evidence>
<keyword evidence="4 7" id="KW-0812">Transmembrane</keyword>
<keyword evidence="3" id="KW-1003">Cell membrane</keyword>
<dbReference type="InterPro" id="IPR020846">
    <property type="entry name" value="MFS_dom"/>
</dbReference>
<dbReference type="AlphaFoldDB" id="A0A3G3K564"/>
<protein>
    <submittedName>
        <fullName evidence="9">MFS transporter</fullName>
    </submittedName>
</protein>
<evidence type="ECO:0000256" key="5">
    <source>
        <dbReference type="ARBA" id="ARBA00022989"/>
    </source>
</evidence>
<dbReference type="KEGG" id="coh:EAV92_23370"/>
<keyword evidence="2" id="KW-0813">Transport</keyword>
<dbReference type="Gene3D" id="1.20.1250.20">
    <property type="entry name" value="MFS general substrate transporter like domains"/>
    <property type="match status" value="1"/>
</dbReference>
<name>A0A3G3K564_9BACL</name>
<feature type="transmembrane region" description="Helical" evidence="7">
    <location>
        <begin position="286"/>
        <end position="307"/>
    </location>
</feature>
<sequence length="460" mass="48927">MPLEEKPNGMALMRLMMFTVMISSMNAMMMNVVLPQIGREFHLALAQVSWLSSAYALIYAFGTVMYGKLADRFPLKSLLTFGLSLFAAGSLVGLVSQTFGTALLGRCLQSAGAAALPAMALIIPVRYFAPDKRGSALSMTAVGTALGGALAPVVSASIVSIANWRWLFLPSLCMLLLIPLFRKYLEFEPKGAPRPFDWLGGGLLAASVSFLLLGVTNRDGGYAAAGAASFILFAVRIRTAREPFVQPAIFRNAKYTVALALAFLIAGVGTSLFILTPVLFAGVYGLNAGMIGFAMVPAAAAAAILGRRGGKLADRKGNFRLYALGSSSIIACFALLSVFAGVPPLWISFILIFGNVGQSFVQIAMSNTVSGSLPKEQVGVGMGLFSMTGFLAQGIAAGVYGIVAAQGARAAWNPLHMVDAGGLFSNIYFVLAVIHIGILLIYRYTFVRRRSKRREEEVSR</sequence>
<dbReference type="PRINTS" id="PR01036">
    <property type="entry name" value="TCRTETB"/>
</dbReference>
<feature type="transmembrane region" description="Helical" evidence="7">
    <location>
        <begin position="44"/>
        <end position="66"/>
    </location>
</feature>
<evidence type="ECO:0000256" key="7">
    <source>
        <dbReference type="SAM" id="Phobius"/>
    </source>
</evidence>
<feature type="transmembrane region" description="Helical" evidence="7">
    <location>
        <begin position="257"/>
        <end position="280"/>
    </location>
</feature>
<feature type="transmembrane region" description="Helical" evidence="7">
    <location>
        <begin position="319"/>
        <end position="339"/>
    </location>
</feature>
<dbReference type="RefSeq" id="WP_123043308.1">
    <property type="nucleotide sequence ID" value="NZ_CP033433.1"/>
</dbReference>
<feature type="transmembrane region" description="Helical" evidence="7">
    <location>
        <begin position="378"/>
        <end position="403"/>
    </location>
</feature>
<dbReference type="PANTHER" id="PTHR42718:SF46">
    <property type="entry name" value="BLR6921 PROTEIN"/>
    <property type="match status" value="1"/>
</dbReference>
<dbReference type="Gene3D" id="1.20.1720.10">
    <property type="entry name" value="Multidrug resistance protein D"/>
    <property type="match status" value="1"/>
</dbReference>
<feature type="transmembrane region" description="Helical" evidence="7">
    <location>
        <begin position="164"/>
        <end position="184"/>
    </location>
</feature>
<dbReference type="InterPro" id="IPR011701">
    <property type="entry name" value="MFS"/>
</dbReference>
<feature type="domain" description="Major facilitator superfamily (MFS) profile" evidence="8">
    <location>
        <begin position="12"/>
        <end position="450"/>
    </location>
</feature>